<dbReference type="InterPro" id="IPR029052">
    <property type="entry name" value="Metallo-depent_PP-like"/>
</dbReference>
<evidence type="ECO:0000313" key="11">
    <source>
        <dbReference type="Proteomes" id="UP000887565"/>
    </source>
</evidence>
<comment type="catalytic activity">
    <reaction evidence="6">
        <text>O-phospho-L-seryl-[protein] + H2O = L-seryl-[protein] + phosphate</text>
        <dbReference type="Rhea" id="RHEA:20629"/>
        <dbReference type="Rhea" id="RHEA-COMP:9863"/>
        <dbReference type="Rhea" id="RHEA-COMP:11604"/>
        <dbReference type="ChEBI" id="CHEBI:15377"/>
        <dbReference type="ChEBI" id="CHEBI:29999"/>
        <dbReference type="ChEBI" id="CHEBI:43474"/>
        <dbReference type="ChEBI" id="CHEBI:83421"/>
        <dbReference type="EC" id="3.1.3.16"/>
    </reaction>
</comment>
<organism evidence="11 12">
    <name type="scientific">Romanomermis culicivorax</name>
    <name type="common">Nematode worm</name>
    <dbReference type="NCBI Taxonomy" id="13658"/>
    <lineage>
        <taxon>Eukaryota</taxon>
        <taxon>Metazoa</taxon>
        <taxon>Ecdysozoa</taxon>
        <taxon>Nematoda</taxon>
        <taxon>Enoplea</taxon>
        <taxon>Dorylaimia</taxon>
        <taxon>Mermithida</taxon>
        <taxon>Mermithoidea</taxon>
        <taxon>Mermithidae</taxon>
        <taxon>Romanomermis</taxon>
    </lineage>
</organism>
<comment type="catalytic activity">
    <reaction evidence="7 8">
        <text>O-phospho-L-threonyl-[protein] + H2O = L-threonyl-[protein] + phosphate</text>
        <dbReference type="Rhea" id="RHEA:47004"/>
        <dbReference type="Rhea" id="RHEA-COMP:11060"/>
        <dbReference type="Rhea" id="RHEA-COMP:11605"/>
        <dbReference type="ChEBI" id="CHEBI:15377"/>
        <dbReference type="ChEBI" id="CHEBI:30013"/>
        <dbReference type="ChEBI" id="CHEBI:43474"/>
        <dbReference type="ChEBI" id="CHEBI:61977"/>
        <dbReference type="EC" id="3.1.3.16"/>
    </reaction>
</comment>
<keyword evidence="4" id="KW-0904">Protein phosphatase</keyword>
<dbReference type="GO" id="GO:0005634">
    <property type="term" value="C:nucleus"/>
    <property type="evidence" value="ECO:0007669"/>
    <property type="project" value="TreeGrafter"/>
</dbReference>
<dbReference type="PRINTS" id="PR00114">
    <property type="entry name" value="STPHPHTASE"/>
</dbReference>
<sequence>MLDAAIPYKLRLIFYLSWKRSNFSGSVSYIFLFRVSTMNPLRYPDDFHILRGNHETPSISRIYGFYEECKVRYTVKLWRKFQTLFSFIPLCALVASRIFCMHGGLSPSFMSFDQFRILELPFDIPECNTLIN</sequence>
<evidence type="ECO:0000313" key="12">
    <source>
        <dbReference type="WBParaSite" id="nRc.2.0.1.t28673-RA"/>
    </source>
</evidence>
<keyword evidence="3 8" id="KW-0378">Hydrolase</keyword>
<keyword evidence="9" id="KW-0812">Transmembrane</keyword>
<dbReference type="Proteomes" id="UP000887565">
    <property type="component" value="Unplaced"/>
</dbReference>
<feature type="domain" description="Serine/threonine specific protein phosphatases" evidence="10">
    <location>
        <begin position="50"/>
        <end position="55"/>
    </location>
</feature>
<evidence type="ECO:0000256" key="8">
    <source>
        <dbReference type="RuleBase" id="RU004273"/>
    </source>
</evidence>
<keyword evidence="9" id="KW-1133">Transmembrane helix</keyword>
<evidence type="ECO:0000256" key="5">
    <source>
        <dbReference type="ARBA" id="ARBA00023211"/>
    </source>
</evidence>
<accession>A0A915JRC5</accession>
<dbReference type="SMART" id="SM00156">
    <property type="entry name" value="PP2Ac"/>
    <property type="match status" value="1"/>
</dbReference>
<dbReference type="InterPro" id="IPR050341">
    <property type="entry name" value="PP1_catalytic_subunit"/>
</dbReference>
<evidence type="ECO:0000256" key="7">
    <source>
        <dbReference type="ARBA" id="ARBA00048336"/>
    </source>
</evidence>
<keyword evidence="9" id="KW-0472">Membrane</keyword>
<dbReference type="InterPro" id="IPR004843">
    <property type="entry name" value="Calcineurin-like_PHP"/>
</dbReference>
<evidence type="ECO:0000259" key="10">
    <source>
        <dbReference type="PROSITE" id="PS00125"/>
    </source>
</evidence>
<dbReference type="GO" id="GO:0005737">
    <property type="term" value="C:cytoplasm"/>
    <property type="evidence" value="ECO:0007669"/>
    <property type="project" value="TreeGrafter"/>
</dbReference>
<comment type="similarity">
    <text evidence="8">Belongs to the PPP phosphatase family.</text>
</comment>
<dbReference type="AlphaFoldDB" id="A0A915JRC5"/>
<evidence type="ECO:0000256" key="2">
    <source>
        <dbReference type="ARBA" id="ARBA00022723"/>
    </source>
</evidence>
<feature type="transmembrane region" description="Helical" evidence="9">
    <location>
        <begin position="81"/>
        <end position="100"/>
    </location>
</feature>
<keyword evidence="11" id="KW-1185">Reference proteome</keyword>
<keyword evidence="2" id="KW-0479">Metal-binding</keyword>
<evidence type="ECO:0000256" key="6">
    <source>
        <dbReference type="ARBA" id="ARBA00047761"/>
    </source>
</evidence>
<dbReference type="PROSITE" id="PS00125">
    <property type="entry name" value="SER_THR_PHOSPHATASE"/>
    <property type="match status" value="1"/>
</dbReference>
<dbReference type="InterPro" id="IPR006186">
    <property type="entry name" value="Ser/Thr-sp_prot-phosphatase"/>
</dbReference>
<dbReference type="GO" id="GO:0046872">
    <property type="term" value="F:metal ion binding"/>
    <property type="evidence" value="ECO:0007669"/>
    <property type="project" value="UniProtKB-KW"/>
</dbReference>
<proteinExistence type="inferred from homology"/>
<evidence type="ECO:0000256" key="1">
    <source>
        <dbReference type="ARBA" id="ARBA00001936"/>
    </source>
</evidence>
<dbReference type="WBParaSite" id="nRc.2.0.1.t28673-RA">
    <property type="protein sequence ID" value="nRc.2.0.1.t28673-RA"/>
    <property type="gene ID" value="nRc.2.0.1.g28673"/>
</dbReference>
<dbReference type="Gene3D" id="3.60.21.10">
    <property type="match status" value="1"/>
</dbReference>
<dbReference type="SUPFAM" id="SSF56300">
    <property type="entry name" value="Metallo-dependent phosphatases"/>
    <property type="match status" value="1"/>
</dbReference>
<dbReference type="Pfam" id="PF00149">
    <property type="entry name" value="Metallophos"/>
    <property type="match status" value="1"/>
</dbReference>
<dbReference type="EC" id="3.1.3.16" evidence="8"/>
<name>A0A915JRC5_ROMCU</name>
<protein>
    <recommendedName>
        <fullName evidence="8">Serine/threonine-protein phosphatase</fullName>
        <ecNumber evidence="8">3.1.3.16</ecNumber>
    </recommendedName>
</protein>
<dbReference type="PANTHER" id="PTHR11668">
    <property type="entry name" value="SERINE/THREONINE PROTEIN PHOSPHATASE"/>
    <property type="match status" value="1"/>
</dbReference>
<evidence type="ECO:0000256" key="4">
    <source>
        <dbReference type="ARBA" id="ARBA00022912"/>
    </source>
</evidence>
<evidence type="ECO:0000256" key="9">
    <source>
        <dbReference type="SAM" id="Phobius"/>
    </source>
</evidence>
<comment type="cofactor">
    <cofactor evidence="1">
        <name>Mn(2+)</name>
        <dbReference type="ChEBI" id="CHEBI:29035"/>
    </cofactor>
</comment>
<dbReference type="GO" id="GO:0004722">
    <property type="term" value="F:protein serine/threonine phosphatase activity"/>
    <property type="evidence" value="ECO:0007669"/>
    <property type="project" value="UniProtKB-EC"/>
</dbReference>
<dbReference type="PANTHER" id="PTHR11668:SF300">
    <property type="entry name" value="SERINE_THREONINE-PROTEIN PHOSPHATASE"/>
    <property type="match status" value="1"/>
</dbReference>
<keyword evidence="5" id="KW-0464">Manganese</keyword>
<evidence type="ECO:0000256" key="3">
    <source>
        <dbReference type="ARBA" id="ARBA00022801"/>
    </source>
</evidence>
<reference evidence="12" key="1">
    <citation type="submission" date="2022-11" db="UniProtKB">
        <authorList>
            <consortium name="WormBaseParasite"/>
        </authorList>
    </citation>
    <scope>IDENTIFICATION</scope>
</reference>